<organism evidence="2 3">
    <name type="scientific">Pseudooceanicola antarcticus</name>
    <dbReference type="NCBI Taxonomy" id="1247613"/>
    <lineage>
        <taxon>Bacteria</taxon>
        <taxon>Pseudomonadati</taxon>
        <taxon>Pseudomonadota</taxon>
        <taxon>Alphaproteobacteria</taxon>
        <taxon>Rhodobacterales</taxon>
        <taxon>Paracoccaceae</taxon>
        <taxon>Pseudooceanicola</taxon>
    </lineage>
</organism>
<accession>A0A285IQM6</accession>
<dbReference type="EMBL" id="OBEA01000003">
    <property type="protein sequence ID" value="SNY50325.1"/>
    <property type="molecule type" value="Genomic_DNA"/>
</dbReference>
<evidence type="ECO:0000313" key="4">
    <source>
        <dbReference type="Proteomes" id="UP000231702"/>
    </source>
</evidence>
<proteinExistence type="predicted"/>
<gene>
    <name evidence="1" type="ORF">CVM39_01155</name>
    <name evidence="2" type="ORF">SAMN06297129_1764</name>
</gene>
<evidence type="ECO:0000313" key="1">
    <source>
        <dbReference type="EMBL" id="PJE31742.1"/>
    </source>
</evidence>
<dbReference type="EMBL" id="PGTD01000007">
    <property type="protein sequence ID" value="PJE31742.1"/>
    <property type="molecule type" value="Genomic_DNA"/>
</dbReference>
<name>A0A285IQM6_9RHOB</name>
<dbReference type="AlphaFoldDB" id="A0A285IQM6"/>
<dbReference type="Proteomes" id="UP000231702">
    <property type="component" value="Unassembled WGS sequence"/>
</dbReference>
<keyword evidence="4" id="KW-1185">Reference proteome</keyword>
<reference evidence="2 3" key="1">
    <citation type="submission" date="2017-09" db="EMBL/GenBank/DDBJ databases">
        <authorList>
            <person name="Ehlers B."/>
            <person name="Leendertz F.H."/>
        </authorList>
    </citation>
    <scope>NUCLEOTIDE SEQUENCE [LARGE SCALE GENOMIC DNA]</scope>
    <source>
        <strain evidence="2 3">CGMCC 1.12662</strain>
    </source>
</reference>
<dbReference type="Proteomes" id="UP000231655">
    <property type="component" value="Unassembled WGS sequence"/>
</dbReference>
<sequence>MPTEDRNEFVQHSLFTAKWAALGLCLVLLLKLAEMLGIPLQNFKAGDIEVSLGDDGEEIEISEVLAKNTQSIQRNQSTLADNVGSLKLLQAQVSALEAALDQMSEGASQSLRTELNIPADQKVDIEQGASEKPVLDLGTNQGVGVIWLGSYVDGAWVDTLLADPAQLPPPDQLVASNQPFSLTGNVNVRQSLPRPVNEGYFSDISVIGVATAGTDIEVISQPVRYDRETGPQYWAKVRTTFETFLTE</sequence>
<dbReference type="RefSeq" id="WP_097145518.1">
    <property type="nucleotide sequence ID" value="NZ_OBEA01000003.1"/>
</dbReference>
<evidence type="ECO:0000313" key="2">
    <source>
        <dbReference type="EMBL" id="SNY50325.1"/>
    </source>
</evidence>
<evidence type="ECO:0000313" key="3">
    <source>
        <dbReference type="Proteomes" id="UP000231655"/>
    </source>
</evidence>
<reference evidence="1 4" key="2">
    <citation type="journal article" date="2018" name="Int. J. Syst. Evol. Microbiol.">
        <title>Pseudooceanicola lipolyticus sp. nov., a marine alphaproteobacterium, reclassification of Oceanicola flagellatus as Pseudooceanicola flagellatus comb. nov. and emended description of the genus Pseudooceanicola.</title>
        <authorList>
            <person name="Huang M.-M."/>
            <person name="Guo L.-L."/>
            <person name="Wu Y.-H."/>
            <person name="Lai Q.-L."/>
            <person name="Shao Z.-Z."/>
            <person name="Wang C.-S."/>
            <person name="Wu M."/>
            <person name="Xu X.-W."/>
        </authorList>
    </citation>
    <scope>NUCLEOTIDE SEQUENCE [LARGE SCALE GENOMIC DNA]</scope>
    <source>
        <strain evidence="1 4">Ar-45</strain>
    </source>
</reference>
<protein>
    <submittedName>
        <fullName evidence="2">Uncharacterized protein</fullName>
    </submittedName>
</protein>
<dbReference type="OrthoDB" id="7822131at2"/>